<dbReference type="EMBL" id="CYKH01001941">
    <property type="protein sequence ID" value="CUG91569.1"/>
    <property type="molecule type" value="Genomic_DNA"/>
</dbReference>
<sequence>MRGQFRKKEELADKPNQNHRVPGADEALQAAPNPLLRKRQEVCDKPNSNFLVNGAQEAPLSARVKPTQEVTAKPNMYDAHTGDFHWKHLAGDPASLPQDPYRVRSNSRVAAGGGLVDPPPTNSPRGHVPEPLPTSYRPRPTIQEEQQPSHDLEPKRLPPIASSSPPTIQSNHVSAPTQQSYESYPQQQYPTTTSQLLMNPSINMNDMGNYAQLPPPSAVYFVPQQNMMVPQLQQQLPPNSWTASSDLERLIRRNQEDAQRSFLRI</sequence>
<feature type="compositionally biased region" description="Basic and acidic residues" evidence="1">
    <location>
        <begin position="1"/>
        <end position="13"/>
    </location>
</feature>
<feature type="region of interest" description="Disordered" evidence="1">
    <location>
        <begin position="109"/>
        <end position="182"/>
    </location>
</feature>
<dbReference type="AlphaFoldDB" id="A0A0S4JMU8"/>
<feature type="compositionally biased region" description="Polar residues" evidence="1">
    <location>
        <begin position="161"/>
        <end position="175"/>
    </location>
</feature>
<dbReference type="Proteomes" id="UP000051952">
    <property type="component" value="Unassembled WGS sequence"/>
</dbReference>
<evidence type="ECO:0000256" key="1">
    <source>
        <dbReference type="SAM" id="MobiDB-lite"/>
    </source>
</evidence>
<organism evidence="2 3">
    <name type="scientific">Bodo saltans</name>
    <name type="common">Flagellated protozoan</name>
    <dbReference type="NCBI Taxonomy" id="75058"/>
    <lineage>
        <taxon>Eukaryota</taxon>
        <taxon>Discoba</taxon>
        <taxon>Euglenozoa</taxon>
        <taxon>Kinetoplastea</taxon>
        <taxon>Metakinetoplastina</taxon>
        <taxon>Eubodonida</taxon>
        <taxon>Bodonidae</taxon>
        <taxon>Bodo</taxon>
    </lineage>
</organism>
<keyword evidence="3" id="KW-1185">Reference proteome</keyword>
<feature type="region of interest" description="Disordered" evidence="1">
    <location>
        <begin position="1"/>
        <end position="37"/>
    </location>
</feature>
<gene>
    <name evidence="2" type="ORF">BSAL_32740</name>
</gene>
<evidence type="ECO:0000313" key="2">
    <source>
        <dbReference type="EMBL" id="CUG91569.1"/>
    </source>
</evidence>
<reference evidence="3" key="1">
    <citation type="submission" date="2015-09" db="EMBL/GenBank/DDBJ databases">
        <authorList>
            <consortium name="Pathogen Informatics"/>
        </authorList>
    </citation>
    <scope>NUCLEOTIDE SEQUENCE [LARGE SCALE GENOMIC DNA]</scope>
    <source>
        <strain evidence="3">Lake Konstanz</strain>
    </source>
</reference>
<accession>A0A0S4JMU8</accession>
<proteinExistence type="predicted"/>
<dbReference type="VEuPathDB" id="TriTrypDB:BSAL_32740"/>
<name>A0A0S4JMU8_BODSA</name>
<feature type="compositionally biased region" description="Basic and acidic residues" evidence="1">
    <location>
        <begin position="147"/>
        <end position="156"/>
    </location>
</feature>
<protein>
    <submittedName>
        <fullName evidence="2">Uncharacterized protein</fullName>
    </submittedName>
</protein>
<evidence type="ECO:0000313" key="3">
    <source>
        <dbReference type="Proteomes" id="UP000051952"/>
    </source>
</evidence>